<reference evidence="3" key="1">
    <citation type="submission" date="2017-02" db="EMBL/GenBank/DDBJ databases">
        <authorList>
            <person name="Varghese N."/>
            <person name="Submissions S."/>
        </authorList>
    </citation>
    <scope>NUCLEOTIDE SEQUENCE [LARGE SCALE GENOMIC DNA]</scope>
    <source>
        <strain evidence="3">DSM 24091</strain>
    </source>
</reference>
<dbReference type="STRING" id="1513896.SAMN05660841_04148"/>
<dbReference type="RefSeq" id="WP_079645773.1">
    <property type="nucleotide sequence ID" value="NZ_FUZF01000027.1"/>
</dbReference>
<keyword evidence="3" id="KW-1185">Reference proteome</keyword>
<protein>
    <recommendedName>
        <fullName evidence="1">DUF4180 domain-containing protein</fullName>
    </recommendedName>
</protein>
<dbReference type="OrthoDB" id="8595425at2"/>
<evidence type="ECO:0000313" key="3">
    <source>
        <dbReference type="Proteomes" id="UP000190150"/>
    </source>
</evidence>
<dbReference type="EMBL" id="FUZF01000027">
    <property type="protein sequence ID" value="SKC08925.1"/>
    <property type="molecule type" value="Genomic_DNA"/>
</dbReference>
<dbReference type="InterPro" id="IPR025438">
    <property type="entry name" value="DUF4180"/>
</dbReference>
<proteinExistence type="predicted"/>
<accession>A0A1T5GKI7</accession>
<sequence>MEIKYIPSRQGQIAEITGENVFIQNQDDALNLMMNCLYGGADKLILHQTNIIPDFFNLRTKLAGDILQKFSNYQARLAIVGDFSIYNSKSLHDFIRESNRTKHINFVNTREEALELFGGLH</sequence>
<feature type="domain" description="DUF4180" evidence="1">
    <location>
        <begin position="11"/>
        <end position="114"/>
    </location>
</feature>
<gene>
    <name evidence="2" type="ORF">SAMN05660841_04148</name>
</gene>
<evidence type="ECO:0000313" key="2">
    <source>
        <dbReference type="EMBL" id="SKC08925.1"/>
    </source>
</evidence>
<name>A0A1T5GKI7_9SPHI</name>
<organism evidence="2 3">
    <name type="scientific">Sphingobacterium nematocida</name>
    <dbReference type="NCBI Taxonomy" id="1513896"/>
    <lineage>
        <taxon>Bacteria</taxon>
        <taxon>Pseudomonadati</taxon>
        <taxon>Bacteroidota</taxon>
        <taxon>Sphingobacteriia</taxon>
        <taxon>Sphingobacteriales</taxon>
        <taxon>Sphingobacteriaceae</taxon>
        <taxon>Sphingobacterium</taxon>
    </lineage>
</organism>
<dbReference type="Pfam" id="PF13788">
    <property type="entry name" value="DUF4180"/>
    <property type="match status" value="1"/>
</dbReference>
<dbReference type="Proteomes" id="UP000190150">
    <property type="component" value="Unassembled WGS sequence"/>
</dbReference>
<evidence type="ECO:0000259" key="1">
    <source>
        <dbReference type="Pfam" id="PF13788"/>
    </source>
</evidence>
<dbReference type="AlphaFoldDB" id="A0A1T5GKI7"/>